<dbReference type="CDD" id="cd00077">
    <property type="entry name" value="HDc"/>
    <property type="match status" value="1"/>
</dbReference>
<feature type="compositionally biased region" description="Polar residues" evidence="4">
    <location>
        <begin position="579"/>
        <end position="593"/>
    </location>
</feature>
<feature type="region of interest" description="Disordered" evidence="4">
    <location>
        <begin position="2043"/>
        <end position="2219"/>
    </location>
</feature>
<feature type="compositionally biased region" description="Polar residues" evidence="4">
    <location>
        <begin position="520"/>
        <end position="540"/>
    </location>
</feature>
<feature type="compositionally biased region" description="Basic and acidic residues" evidence="4">
    <location>
        <begin position="1117"/>
        <end position="1183"/>
    </location>
</feature>
<feature type="compositionally biased region" description="Basic and acidic residues" evidence="4">
    <location>
        <begin position="64"/>
        <end position="80"/>
    </location>
</feature>
<reference evidence="7" key="1">
    <citation type="submission" date="2011-02" db="EMBL/GenBank/DDBJ databases">
        <authorList>
            <person name="Aslett M."/>
        </authorList>
    </citation>
    <scope>NUCLEOTIDE SEQUENCE</scope>
    <source>
        <strain evidence="7">Liverpool</strain>
    </source>
</reference>
<feature type="compositionally biased region" description="Basic and acidic residues" evidence="4">
    <location>
        <begin position="708"/>
        <end position="718"/>
    </location>
</feature>
<dbReference type="GO" id="GO:0007165">
    <property type="term" value="P:signal transduction"/>
    <property type="evidence" value="ECO:0007669"/>
    <property type="project" value="InterPro"/>
</dbReference>
<proteinExistence type="inferred from homology"/>
<feature type="compositionally biased region" description="Basic and acidic residues" evidence="4">
    <location>
        <begin position="2799"/>
        <end position="2809"/>
    </location>
</feature>
<feature type="compositionally biased region" description="Basic residues" evidence="4">
    <location>
        <begin position="2683"/>
        <end position="2702"/>
    </location>
</feature>
<feature type="region of interest" description="Disordered" evidence="4">
    <location>
        <begin position="848"/>
        <end position="956"/>
    </location>
</feature>
<accession>F0VLR3</accession>
<feature type="compositionally biased region" description="Basic and acidic residues" evidence="4">
    <location>
        <begin position="2760"/>
        <end position="2771"/>
    </location>
</feature>
<feature type="region of interest" description="Disordered" evidence="4">
    <location>
        <begin position="475"/>
        <end position="815"/>
    </location>
</feature>
<dbReference type="Pfam" id="PF00233">
    <property type="entry name" value="PDEase_I"/>
    <property type="match status" value="1"/>
</dbReference>
<feature type="region of interest" description="Disordered" evidence="4">
    <location>
        <begin position="1593"/>
        <end position="1742"/>
    </location>
</feature>
<feature type="compositionally biased region" description="Low complexity" evidence="4">
    <location>
        <begin position="2463"/>
        <end position="2479"/>
    </location>
</feature>
<feature type="compositionally biased region" description="Low complexity" evidence="4">
    <location>
        <begin position="23"/>
        <end position="32"/>
    </location>
</feature>
<evidence type="ECO:0000313" key="7">
    <source>
        <dbReference type="EMBL" id="CBZ54191.1"/>
    </source>
</evidence>
<keyword evidence="2 3" id="KW-0378">Hydrolase</keyword>
<keyword evidence="5" id="KW-0472">Membrane</keyword>
<dbReference type="eggNOG" id="ENOG502QSV8">
    <property type="taxonomic scope" value="Eukaryota"/>
</dbReference>
<dbReference type="EMBL" id="LN714485">
    <property type="protein sequence ID" value="CEL68891.1"/>
    <property type="molecule type" value="Genomic_DNA"/>
</dbReference>
<dbReference type="InterPro" id="IPR036971">
    <property type="entry name" value="PDEase_catalytic_dom_sf"/>
</dbReference>
<organism evidence="7 9">
    <name type="scientific">Neospora caninum (strain Liverpool)</name>
    <dbReference type="NCBI Taxonomy" id="572307"/>
    <lineage>
        <taxon>Eukaryota</taxon>
        <taxon>Sar</taxon>
        <taxon>Alveolata</taxon>
        <taxon>Apicomplexa</taxon>
        <taxon>Conoidasida</taxon>
        <taxon>Coccidia</taxon>
        <taxon>Eucoccidiorida</taxon>
        <taxon>Eimeriorina</taxon>
        <taxon>Sarcocystidae</taxon>
        <taxon>Neospora</taxon>
    </lineage>
</organism>
<keyword evidence="9" id="KW-1185">Reference proteome</keyword>
<feature type="region of interest" description="Disordered" evidence="4">
    <location>
        <begin position="1911"/>
        <end position="1930"/>
    </location>
</feature>
<evidence type="ECO:0000259" key="6">
    <source>
        <dbReference type="PROSITE" id="PS51845"/>
    </source>
</evidence>
<feature type="transmembrane region" description="Helical" evidence="5">
    <location>
        <begin position="1398"/>
        <end position="1420"/>
    </location>
</feature>
<feature type="compositionally biased region" description="Basic and acidic residues" evidence="4">
    <location>
        <begin position="2849"/>
        <end position="2863"/>
    </location>
</feature>
<gene>
    <name evidence="8" type="ORF">BN1204_046230</name>
    <name evidence="7" type="ORF">NCLIV_046230</name>
</gene>
<feature type="region of interest" description="Disordered" evidence="4">
    <location>
        <begin position="2619"/>
        <end position="2726"/>
    </location>
</feature>
<comment type="cofactor">
    <cofactor evidence="3">
        <name>a divalent metal cation</name>
        <dbReference type="ChEBI" id="CHEBI:60240"/>
    </cofactor>
    <text evidence="3">Binds 2 divalent metal cations per subunit. Site 1 may preferentially bind zinc ions, while site 2 has a preference for magnesium and/or manganese ions.</text>
</comment>
<feature type="compositionally biased region" description="Basic and acidic residues" evidence="4">
    <location>
        <begin position="2708"/>
        <end position="2726"/>
    </location>
</feature>
<feature type="region of interest" description="Disordered" evidence="4">
    <location>
        <begin position="100"/>
        <end position="325"/>
    </location>
</feature>
<feature type="compositionally biased region" description="Basic and acidic residues" evidence="4">
    <location>
        <begin position="211"/>
        <end position="225"/>
    </location>
</feature>
<protein>
    <recommendedName>
        <fullName evidence="3">Phosphodiesterase</fullName>
        <ecNumber evidence="3">3.1.4.-</ecNumber>
    </recommendedName>
</protein>
<reference evidence="9" key="3">
    <citation type="journal article" date="2012" name="PLoS Pathog.">
        <title>Comparative genomics of the apicomplexan parasites Toxoplasma gondii and Neospora caninum: Coccidia differing in host range and transmission strategy.</title>
        <authorList>
            <person name="Reid A.J."/>
            <person name="Vermont S.J."/>
            <person name="Cotton J.A."/>
            <person name="Harris D."/>
            <person name="Hill-Cawthorne G.A."/>
            <person name="Konen-Waisman S."/>
            <person name="Latham S.M."/>
            <person name="Mourier T."/>
            <person name="Norton R."/>
            <person name="Quail M.A."/>
            <person name="Sanders M."/>
            <person name="Shanmugam D."/>
            <person name="Sohal A."/>
            <person name="Wasmuth J.D."/>
            <person name="Brunk B."/>
            <person name="Grigg M.E."/>
            <person name="Howard J.C."/>
            <person name="Parkinson J."/>
            <person name="Roos D.S."/>
            <person name="Trees A.J."/>
            <person name="Berriman M."/>
            <person name="Pain A."/>
            <person name="Wastling J.M."/>
        </authorList>
    </citation>
    <scope>NUCLEOTIDE SEQUENCE [LARGE SCALE GENOMIC DNA]</scope>
    <source>
        <strain evidence="9">Liverpool</strain>
    </source>
</reference>
<feature type="compositionally biased region" description="Low complexity" evidence="4">
    <location>
        <begin position="155"/>
        <end position="194"/>
    </location>
</feature>
<feature type="compositionally biased region" description="Basic residues" evidence="4">
    <location>
        <begin position="864"/>
        <end position="873"/>
    </location>
</feature>
<dbReference type="InParanoid" id="F0VLR3"/>
<dbReference type="SUPFAM" id="SSF109604">
    <property type="entry name" value="HD-domain/PDEase-like"/>
    <property type="match status" value="2"/>
</dbReference>
<feature type="compositionally biased region" description="Low complexity" evidence="4">
    <location>
        <begin position="1943"/>
        <end position="1955"/>
    </location>
</feature>
<dbReference type="GO" id="GO:0046872">
    <property type="term" value="F:metal ion binding"/>
    <property type="evidence" value="ECO:0007669"/>
    <property type="project" value="UniProtKB-KW"/>
</dbReference>
<dbReference type="EC" id="3.1.4.-" evidence="3"/>
<feature type="compositionally biased region" description="Basic and acidic residues" evidence="4">
    <location>
        <begin position="255"/>
        <end position="272"/>
    </location>
</feature>
<sequence length="2894" mass="315608">MERYGPTGRTAEQADEAFTSALGSLASSSAELTDAMSNQARPRRQQGDPCVIPNEDAQTNSLGTERRFYSKPGKEQRRTTELPVESAAAPLFPLQGAAAVSAPTVTSPVPDVQASEEYPPGKALRGKHTYGTPPEHPRHSLATESSALPQLFQESSLSVSMSSRSAGRGSLRTEASVSSHGTASSSTSRPSKASFLVAATERRLRTPWARRRGDPGEQEEGKETSLRGLRAGSRPGSDGVKDLFFRIPRTSLNSEKTKGDKTYAAPMRDKPSTPEMQESPLSIGGESEGGTLASTFGQEWGEKEEALSGGRGSGPSPLQHYAARIFSRGESDETAFGTGFRLSEARVPASGFSYSSPGDSFSHSLFSSSPGGSACSQGALSHPALASLSPPGTASLLLSPRHRASTPQDPCRRHEGRPLFSGQPRRTEAEMKLPVDHNASPSSQLLSKIDAAYRAVKNWVEDSFLVDINRSLLYPSPQASHRGDASREETPSCPSSSLKRGVLKTGGLSLTSPLEDGTALTLSPSTAGSAPQFGDSTSGSAREKDRAEEAVWRRARAGEKEPTPSLFRSTRQRYPVSPSAVTDGSSAPLSPSFRTRPRRRKGASAPHLLSPLAVGGRQEDPRRRATERRRRLPWRGFEDATGSPSLQSGRRGRQAAEEEKTSHKGGKRGPALDESTTRHGGASPERQCLGRSETPVSSRGGDQQARGAGDEEANKRQGETGFGTNRRRASSEHVGSPRQGRRLDGEGNGDWGRTGELWRGKHGDTTSEKGESSELEKEVAANRLEGQFRKDAESRAPLRAGLGLGSRERRRTLRGEQAEIKRASLAEDKWTEEKGEAKLLARLAPHVGLPASRGTGFSPPFTGRLRRRRRDRRKRDGDAREEGLEACFDSSSSALSRASPETQRAGTSETRAPSPPAAAPPQKAVSPGALHRGRSPEVKFSGHLSEGSRGGRRLSLASTPRDVPLYLKRRPVLEFADPAVEQAYGSYLAKMRRPRLVAIGIVLILLNLMYDIPEYISFFCREDVREWNRGKTFETDGDSGLPKWWLNPSATPIGGDAHRRTIARTALRDSAPEARVSRPSAIAPAQMPADPEGSSVDMGASEERGKAFRRPWGGSEGTREASEEERLRFGGPTRGEKERDQARHDRQAVRETFRSTGRRLGDEGVRENADDKERATRASEERLAGTVWRRRERSVDPGLTRLTGRAGRSLFSRKRPEEREGSGEAGSSSTLLVIPAHRDSLFLHHQKSRRMPRRLSAVSLSDPEGILSVLPHHVDRGSDALPTKAEPLASSSAPTWMAVLWVSFDIGELLLQLGLTFSSHLPFIRTHTEKCISLALTSTTFLSSLKPIIILGHTSHLVGRERAALEALETGNGQYRRAGPGEEDGRVSTGQLLHLHRLLVFLLLALLLLFTVLGVCFLSLPSSLFFFAWCLGVATWLVMASCAIGGSLSELMHRKTFYSVVARGNAPVPSARKLADDEGKRRMPFSGKNMLEQLTELVKTMEATLAEVDTYRLDRHTYLSFAHIRSLQTKCLDVLTSGTDIYAVTWDSQTVPREIHLHCSRHLENAYAHAVGSAATAAGACLHGVLGACTALQEDPREDGDDGDEVGDESEDCEGTEDQVSDFWSRLKQAAGGSKPPSAAEKEDAGEENRAGTGETERETAAEPDGEQEQNRGDTEAGEKRKGATEISREDEVRKRSLRHHSLQMNKEVGINSGGACSASREGCREPHCGSTEEGEDETEGRKDFVSRFDQRMFSSPELGETLERQTDTEVASEKEEEQNVKGNPQKWQSGEFDTRSEVCLDASLRRPKPAASLARVGLAWTLDLFSLDALSNGNVLVAVGLHLLLPHREKGHLRCSKAALGSFLQNLQSLYLPNLYHNRVHAATVAHLSVFLSRTAGLSPWPARCSLRAKKKATLRSPPTDHSWERSDVETQTACAFPSDFSSSQLPSFSGSNPRSTPASTALESFREARPGPESQPDSPEVPPSFRASATSACPTRPEKSAWEPPARLLASQGQSVSGAAFSSLSHPQSSGHTRCASLSFEASAPHGSEAGRRTPSPLPSRPRYLRFSPSQSAQAPTPHGSDGDPGGSFHAIGHDAREKGGIYGEEDDVKTVTVDRDCGSQFGDRRAKSCRGGCEGERRKARDGDSGRESGPEAFPAADAFLRGDAGRPRDLTGPAGRDGKESEESRRRPRPTSPQDSPEPTGERYPKSDRGAQDAAARMIDDETILCFAALGHDVGHPGFNNAFLVATNQPIALVYNDHAVLENYHAYITFRTLTCYAAATNKNDKGGESSVLKGITPAEYRYFRKHLIELILATDMSQHFSTISTVRVRRESRSFNFSTNEEDRWMMKKLCIKIGDIGHAALEWDQHYKWSMRVTEEFLLQGDAELKAGLPVSPLCDRKAPEIEFHKSQSSFINYLVVPLINELVGCLEAQPRHSQGLPSLPAGAETADKSTINSSLLSTMHTGSSHPHSTSSSSKNYGSLDMASSRRTCQTQKKTSVSPLSLYLRKETLRASGERPSEDEVQLGVLPADRIREIVLFQALRNAERWSARARSLEEKNTKTPAVSVTSARKVDACEAPSKGLNTAQRREEDAIKSQKCFSLSAFSSSLPQCHIPGSCTPPGAQSASSSSTRNHRRRLLRPRTYSPARFGTPGEDEKEAEFTSRDEGGSATHLVSPSGCRHGKKERGKERKGKPPRRRSWMTATENRKRREREEERRSERTRVKESILRGILRREKEDGRIRDVTRDGILASILKHEKQEPETRREDGNEMMFSTREKVGDNPEGSRMSCASNGGRDGEGRDDVAEQKGDTCVILLEGEAKASAQEETETGLAAEIVAALSEEQEPAERRRARDGREQATGRHVQIGEATQAQRSLDTDSLHNDGKVCGKV</sequence>
<dbReference type="InterPro" id="IPR002073">
    <property type="entry name" value="PDEase_catalytic_dom"/>
</dbReference>
<dbReference type="PROSITE" id="PS00126">
    <property type="entry name" value="PDEASE_I_1"/>
    <property type="match status" value="1"/>
</dbReference>
<reference evidence="8" key="4">
    <citation type="journal article" date="2015" name="PLoS ONE">
        <title>Comprehensive Evaluation of Toxoplasma gondii VEG and Neospora caninum LIV Genomes with Tachyzoite Stage Transcriptome and Proteome Defines Novel Transcript Features.</title>
        <authorList>
            <person name="Ramaprasad A."/>
            <person name="Mourier T."/>
            <person name="Naeem R."/>
            <person name="Malas T.B."/>
            <person name="Moussa E."/>
            <person name="Panigrahi A."/>
            <person name="Vermont S.J."/>
            <person name="Otto T.D."/>
            <person name="Wastling J."/>
            <person name="Pain A."/>
        </authorList>
    </citation>
    <scope>NUCLEOTIDE SEQUENCE</scope>
    <source>
        <strain evidence="8">Liverpool</strain>
    </source>
</reference>
<dbReference type="OMA" id="FFAWCLG"/>
<feature type="compositionally biased region" description="Low complexity" evidence="4">
    <location>
        <begin position="890"/>
        <end position="899"/>
    </location>
</feature>
<evidence type="ECO:0000256" key="4">
    <source>
        <dbReference type="SAM" id="MobiDB-lite"/>
    </source>
</evidence>
<feature type="region of interest" description="Disordered" evidence="4">
    <location>
        <begin position="2462"/>
        <end position="2496"/>
    </location>
</feature>
<evidence type="ECO:0000256" key="3">
    <source>
        <dbReference type="RuleBase" id="RU363067"/>
    </source>
</evidence>
<feature type="region of interest" description="Disordered" evidence="4">
    <location>
        <begin position="2760"/>
        <end position="2809"/>
    </location>
</feature>
<reference evidence="7" key="2">
    <citation type="submission" date="2011-03" db="EMBL/GenBank/DDBJ databases">
        <title>Comparative genomics and transcriptomics of Neospora caninum and Toxoplasma gondii.</title>
        <authorList>
            <person name="Reid A.J."/>
            <person name="Sohal A."/>
            <person name="Harris D."/>
            <person name="Quail M."/>
            <person name="Sanders M."/>
            <person name="Berriman M."/>
            <person name="Wastling J.M."/>
            <person name="Pain A."/>
        </authorList>
    </citation>
    <scope>NUCLEOTIDE SEQUENCE</scope>
    <source>
        <strain evidence="7">Liverpool</strain>
    </source>
</reference>
<feature type="region of interest" description="Disordered" evidence="4">
    <location>
        <begin position="2843"/>
        <end position="2894"/>
    </location>
</feature>
<feature type="compositionally biased region" description="Low complexity" evidence="4">
    <location>
        <begin position="2063"/>
        <end position="2072"/>
    </location>
</feature>
<feature type="compositionally biased region" description="Basic and acidic residues" evidence="4">
    <location>
        <begin position="874"/>
        <end position="883"/>
    </location>
</feature>
<feature type="region of interest" description="Disordered" evidence="4">
    <location>
        <begin position="1756"/>
        <end position="1790"/>
    </location>
</feature>
<feature type="compositionally biased region" description="Basic and acidic residues" evidence="4">
    <location>
        <begin position="756"/>
        <end position="796"/>
    </location>
</feature>
<feature type="compositionally biased region" description="Polar residues" evidence="4">
    <location>
        <begin position="900"/>
        <end position="911"/>
    </location>
</feature>
<feature type="compositionally biased region" description="Basic and acidic residues" evidence="4">
    <location>
        <begin position="2180"/>
        <end position="2189"/>
    </location>
</feature>
<dbReference type="VEuPathDB" id="ToxoDB:NCLIV_046230"/>
<feature type="region of interest" description="Disordered" evidence="4">
    <location>
        <begin position="23"/>
        <end position="87"/>
    </location>
</feature>
<feature type="compositionally biased region" description="Basic and acidic residues" evidence="4">
    <location>
        <begin position="2204"/>
        <end position="2215"/>
    </location>
</feature>
<feature type="compositionally biased region" description="Basic and acidic residues" evidence="4">
    <location>
        <begin position="1762"/>
        <end position="1780"/>
    </location>
</feature>
<dbReference type="GO" id="GO:0004114">
    <property type="term" value="F:3',5'-cyclic-nucleotide phosphodiesterase activity"/>
    <property type="evidence" value="ECO:0007669"/>
    <property type="project" value="InterPro"/>
</dbReference>
<dbReference type="PROSITE" id="PS51845">
    <property type="entry name" value="PDEASE_I_2"/>
    <property type="match status" value="1"/>
</dbReference>
<dbReference type="Proteomes" id="UP000007494">
    <property type="component" value="Chromosome X"/>
</dbReference>
<dbReference type="Gene3D" id="1.10.1300.10">
    <property type="entry name" value="3'5'-cyclic nucleotide phosphodiesterase, catalytic domain"/>
    <property type="match status" value="2"/>
</dbReference>
<dbReference type="EMBL" id="FR823391">
    <property type="protein sequence ID" value="CBZ54191.1"/>
    <property type="molecule type" value="Genomic_DNA"/>
</dbReference>
<feature type="compositionally biased region" description="Basic and acidic residues" evidence="4">
    <location>
        <begin position="1066"/>
        <end position="1076"/>
    </location>
</feature>
<dbReference type="OrthoDB" id="546632at2759"/>
<feature type="region of interest" description="Disordered" evidence="4">
    <location>
        <begin position="1943"/>
        <end position="2016"/>
    </location>
</feature>
<feature type="compositionally biased region" description="Acidic residues" evidence="4">
    <location>
        <begin position="1596"/>
        <end position="1620"/>
    </location>
</feature>
<evidence type="ECO:0000313" key="9">
    <source>
        <dbReference type="Proteomes" id="UP000007494"/>
    </source>
</evidence>
<dbReference type="InterPro" id="IPR023174">
    <property type="entry name" value="PDEase_CS"/>
</dbReference>
<keyword evidence="5" id="KW-0812">Transmembrane</keyword>
<feature type="compositionally biased region" description="Basic and acidic residues" evidence="4">
    <location>
        <begin position="2136"/>
        <end position="2153"/>
    </location>
</feature>
<evidence type="ECO:0000313" key="8">
    <source>
        <dbReference type="EMBL" id="CEL68891.1"/>
    </source>
</evidence>
<dbReference type="RefSeq" id="XP_003884222.1">
    <property type="nucleotide sequence ID" value="XM_003884173.1"/>
</dbReference>
<feature type="compositionally biased region" description="Basic and acidic residues" evidence="4">
    <location>
        <begin position="481"/>
        <end position="490"/>
    </location>
</feature>
<dbReference type="InterPro" id="IPR003607">
    <property type="entry name" value="HD/PDEase_dom"/>
</dbReference>
<keyword evidence="1 3" id="KW-0479">Metal-binding</keyword>
<dbReference type="PANTHER" id="PTHR11347">
    <property type="entry name" value="CYCLIC NUCLEOTIDE PHOSPHODIESTERASE"/>
    <property type="match status" value="1"/>
</dbReference>
<feature type="compositionally biased region" description="Basic and acidic residues" evidence="4">
    <location>
        <begin position="1640"/>
        <end position="1661"/>
    </location>
</feature>
<feature type="region of interest" description="Disordered" evidence="4">
    <location>
        <begin position="391"/>
        <end position="426"/>
    </location>
</feature>
<feature type="domain" description="PDEase" evidence="6">
    <location>
        <begin position="2229"/>
        <end position="2455"/>
    </location>
</feature>
<feature type="compositionally biased region" description="Basic and acidic residues" evidence="4">
    <location>
        <begin position="541"/>
        <end position="562"/>
    </location>
</feature>
<feature type="transmembrane region" description="Helical" evidence="5">
    <location>
        <begin position="1426"/>
        <end position="1448"/>
    </location>
</feature>
<name>F0VLR3_NEOCL</name>
<evidence type="ECO:0000256" key="1">
    <source>
        <dbReference type="ARBA" id="ARBA00022723"/>
    </source>
</evidence>
<comment type="similarity">
    <text evidence="3">Belongs to the cyclic nucleotide phosphodiesterase family.</text>
</comment>
<feature type="compositionally biased region" description="Basic and acidic residues" evidence="4">
    <location>
        <begin position="2111"/>
        <end position="2129"/>
    </location>
</feature>
<evidence type="ECO:0000256" key="2">
    <source>
        <dbReference type="ARBA" id="ARBA00022801"/>
    </source>
</evidence>
<feature type="region of interest" description="Disordered" evidence="4">
    <location>
        <begin position="1199"/>
        <end position="1228"/>
    </location>
</feature>
<feature type="region of interest" description="Disordered" evidence="4">
    <location>
        <begin position="1066"/>
        <end position="1183"/>
    </location>
</feature>
<feature type="compositionally biased region" description="Polar residues" evidence="4">
    <location>
        <begin position="142"/>
        <end position="154"/>
    </location>
</feature>
<evidence type="ECO:0000256" key="5">
    <source>
        <dbReference type="SAM" id="Phobius"/>
    </source>
</evidence>
<feature type="compositionally biased region" description="Basic and acidic residues" evidence="4">
    <location>
        <begin position="2879"/>
        <end position="2894"/>
    </location>
</feature>
<dbReference type="GeneID" id="13442122"/>
<feature type="compositionally biased region" description="Basic and acidic residues" evidence="4">
    <location>
        <begin position="1669"/>
        <end position="1695"/>
    </location>
</feature>
<keyword evidence="5" id="KW-1133">Transmembrane helix</keyword>